<evidence type="ECO:0000313" key="16">
    <source>
        <dbReference type="Proteomes" id="UP000007266"/>
    </source>
</evidence>
<gene>
    <name evidence="15" type="primary">AUGUSTUS-3.0.2_00355</name>
    <name evidence="15" type="ORF">TcasGA2_TC000355</name>
</gene>
<comment type="similarity">
    <text evidence="2 14">Belongs to the complex I NDUFA13 subunit family.</text>
</comment>
<comment type="subunit">
    <text evidence="13">Complex I is composed of 45 different subunits. Interacts with CARD15, but not with CARD4. Interacts with STAT3, but not with STAT1, STAT2 and STAT5A. Interacts with OLFM4.</text>
</comment>
<reference evidence="15 16" key="1">
    <citation type="journal article" date="2008" name="Nature">
        <title>The genome of the model beetle and pest Tribolium castaneum.</title>
        <authorList>
            <consortium name="Tribolium Genome Sequencing Consortium"/>
            <person name="Richards S."/>
            <person name="Gibbs R.A."/>
            <person name="Weinstock G.M."/>
            <person name="Brown S.J."/>
            <person name="Denell R."/>
            <person name="Beeman R.W."/>
            <person name="Gibbs R."/>
            <person name="Beeman R.W."/>
            <person name="Brown S.J."/>
            <person name="Bucher G."/>
            <person name="Friedrich M."/>
            <person name="Grimmelikhuijzen C.J."/>
            <person name="Klingler M."/>
            <person name="Lorenzen M."/>
            <person name="Richards S."/>
            <person name="Roth S."/>
            <person name="Schroder R."/>
            <person name="Tautz D."/>
            <person name="Zdobnov E.M."/>
            <person name="Muzny D."/>
            <person name="Gibbs R.A."/>
            <person name="Weinstock G.M."/>
            <person name="Attaway T."/>
            <person name="Bell S."/>
            <person name="Buhay C.J."/>
            <person name="Chandrabose M.N."/>
            <person name="Chavez D."/>
            <person name="Clerk-Blankenburg K.P."/>
            <person name="Cree A."/>
            <person name="Dao M."/>
            <person name="Davis C."/>
            <person name="Chacko J."/>
            <person name="Dinh H."/>
            <person name="Dugan-Rocha S."/>
            <person name="Fowler G."/>
            <person name="Garner T.T."/>
            <person name="Garnes J."/>
            <person name="Gnirke A."/>
            <person name="Hawes A."/>
            <person name="Hernandez J."/>
            <person name="Hines S."/>
            <person name="Holder M."/>
            <person name="Hume J."/>
            <person name="Jhangiani S.N."/>
            <person name="Joshi V."/>
            <person name="Khan Z.M."/>
            <person name="Jackson L."/>
            <person name="Kovar C."/>
            <person name="Kowis A."/>
            <person name="Lee S."/>
            <person name="Lewis L.R."/>
            <person name="Margolis J."/>
            <person name="Morgan M."/>
            <person name="Nazareth L.V."/>
            <person name="Nguyen N."/>
            <person name="Okwuonu G."/>
            <person name="Parker D."/>
            <person name="Richards S."/>
            <person name="Ruiz S.J."/>
            <person name="Santibanez J."/>
            <person name="Savard J."/>
            <person name="Scherer S.E."/>
            <person name="Schneider B."/>
            <person name="Sodergren E."/>
            <person name="Tautz D."/>
            <person name="Vattahil S."/>
            <person name="Villasana D."/>
            <person name="White C.S."/>
            <person name="Wright R."/>
            <person name="Park Y."/>
            <person name="Beeman R.W."/>
            <person name="Lord J."/>
            <person name="Oppert B."/>
            <person name="Lorenzen M."/>
            <person name="Brown S."/>
            <person name="Wang L."/>
            <person name="Savard J."/>
            <person name="Tautz D."/>
            <person name="Richards S."/>
            <person name="Weinstock G."/>
            <person name="Gibbs R.A."/>
            <person name="Liu Y."/>
            <person name="Worley K."/>
            <person name="Weinstock G."/>
            <person name="Elsik C.G."/>
            <person name="Reese J.T."/>
            <person name="Elhaik E."/>
            <person name="Landan G."/>
            <person name="Graur D."/>
            <person name="Arensburger P."/>
            <person name="Atkinson P."/>
            <person name="Beeman R.W."/>
            <person name="Beidler J."/>
            <person name="Brown S.J."/>
            <person name="Demuth J.P."/>
            <person name="Drury D.W."/>
            <person name="Du Y.Z."/>
            <person name="Fujiwara H."/>
            <person name="Lorenzen M."/>
            <person name="Maselli V."/>
            <person name="Osanai M."/>
            <person name="Park Y."/>
            <person name="Robertson H.M."/>
            <person name="Tu Z."/>
            <person name="Wang J.J."/>
            <person name="Wang S."/>
            <person name="Richards S."/>
            <person name="Song H."/>
            <person name="Zhang L."/>
            <person name="Sodergren E."/>
            <person name="Werner D."/>
            <person name="Stanke M."/>
            <person name="Morgenstern B."/>
            <person name="Solovyev V."/>
            <person name="Kosarev P."/>
            <person name="Brown G."/>
            <person name="Chen H.C."/>
            <person name="Ermolaeva O."/>
            <person name="Hlavina W."/>
            <person name="Kapustin Y."/>
            <person name="Kiryutin B."/>
            <person name="Kitts P."/>
            <person name="Maglott D."/>
            <person name="Pruitt K."/>
            <person name="Sapojnikov V."/>
            <person name="Souvorov A."/>
            <person name="Mackey A.J."/>
            <person name="Waterhouse R.M."/>
            <person name="Wyder S."/>
            <person name="Zdobnov E.M."/>
            <person name="Zdobnov E.M."/>
            <person name="Wyder S."/>
            <person name="Kriventseva E.V."/>
            <person name="Kadowaki T."/>
            <person name="Bork P."/>
            <person name="Aranda M."/>
            <person name="Bao R."/>
            <person name="Beermann A."/>
            <person name="Berns N."/>
            <person name="Bolognesi R."/>
            <person name="Bonneton F."/>
            <person name="Bopp D."/>
            <person name="Brown S.J."/>
            <person name="Bucher G."/>
            <person name="Butts T."/>
            <person name="Chaumot A."/>
            <person name="Denell R.E."/>
            <person name="Ferrier D.E."/>
            <person name="Friedrich M."/>
            <person name="Gordon C.M."/>
            <person name="Jindra M."/>
            <person name="Klingler M."/>
            <person name="Lan Q."/>
            <person name="Lattorff H.M."/>
            <person name="Laudet V."/>
            <person name="von Levetsow C."/>
            <person name="Liu Z."/>
            <person name="Lutz R."/>
            <person name="Lynch J.A."/>
            <person name="da Fonseca R.N."/>
            <person name="Posnien N."/>
            <person name="Reuter R."/>
            <person name="Roth S."/>
            <person name="Savard J."/>
            <person name="Schinko J.B."/>
            <person name="Schmitt C."/>
            <person name="Schoppmeier M."/>
            <person name="Schroder R."/>
            <person name="Shippy T.D."/>
            <person name="Simonnet F."/>
            <person name="Marques-Souza H."/>
            <person name="Tautz D."/>
            <person name="Tomoyasu Y."/>
            <person name="Trauner J."/>
            <person name="Van der Zee M."/>
            <person name="Vervoort M."/>
            <person name="Wittkopp N."/>
            <person name="Wimmer E.A."/>
            <person name="Yang X."/>
            <person name="Jones A.K."/>
            <person name="Sattelle D.B."/>
            <person name="Ebert P.R."/>
            <person name="Nelson D."/>
            <person name="Scott J.G."/>
            <person name="Beeman R.W."/>
            <person name="Muthukrishnan S."/>
            <person name="Kramer K.J."/>
            <person name="Arakane Y."/>
            <person name="Beeman R.W."/>
            <person name="Zhu Q."/>
            <person name="Hogenkamp D."/>
            <person name="Dixit R."/>
            <person name="Oppert B."/>
            <person name="Jiang H."/>
            <person name="Zou Z."/>
            <person name="Marshall J."/>
            <person name="Elpidina E."/>
            <person name="Vinokurov K."/>
            <person name="Oppert C."/>
            <person name="Zou Z."/>
            <person name="Evans J."/>
            <person name="Lu Z."/>
            <person name="Zhao P."/>
            <person name="Sumathipala N."/>
            <person name="Altincicek B."/>
            <person name="Vilcinskas A."/>
            <person name="Williams M."/>
            <person name="Hultmark D."/>
            <person name="Hetru C."/>
            <person name="Jiang H."/>
            <person name="Grimmelikhuijzen C.J."/>
            <person name="Hauser F."/>
            <person name="Cazzamali G."/>
            <person name="Williamson M."/>
            <person name="Park Y."/>
            <person name="Li B."/>
            <person name="Tanaka Y."/>
            <person name="Predel R."/>
            <person name="Neupert S."/>
            <person name="Schachtner J."/>
            <person name="Verleyen P."/>
            <person name="Raible F."/>
            <person name="Bork P."/>
            <person name="Friedrich M."/>
            <person name="Walden K.K."/>
            <person name="Robertson H.M."/>
            <person name="Angeli S."/>
            <person name="Foret S."/>
            <person name="Bucher G."/>
            <person name="Schuetz S."/>
            <person name="Maleszka R."/>
            <person name="Wimmer E.A."/>
            <person name="Beeman R.W."/>
            <person name="Lorenzen M."/>
            <person name="Tomoyasu Y."/>
            <person name="Miller S.C."/>
            <person name="Grossmann D."/>
            <person name="Bucher G."/>
        </authorList>
    </citation>
    <scope>NUCLEOTIDE SEQUENCE [LARGE SCALE GENOMIC DNA]</scope>
    <source>
        <strain evidence="15 16">Georgia GA2</strain>
    </source>
</reference>
<keyword evidence="4 14" id="KW-0813">Transport</keyword>
<evidence type="ECO:0000256" key="7">
    <source>
        <dbReference type="ARBA" id="ARBA00022792"/>
    </source>
</evidence>
<keyword evidence="10 14" id="KW-0496">Mitochondrion</keyword>
<keyword evidence="9 14" id="KW-1133">Transmembrane helix</keyword>
<keyword evidence="16" id="KW-1185">Reference proteome</keyword>
<comment type="function">
    <text evidence="12">Accessory subunit of the mitochondrial membrane respiratory chain NADH dehydrogenase (Complex I), that is believed not to be involved in catalysis. Complex I functions in the transfer of electrons from NADH to the respiratory chain. The immediate electron acceptor for the enzyme is believed to be ubiquinone. Involved in the interferon/all-trans-retinoic acid (IFN/RA) induced cell death. This apoptotic activity is inhibited by interaction with viral IRF1. Prevents the transactivation of STAT3 target genes. May play a role in CARD15-mediated innate mucosal responses and serve to regulate intestinal epithelial cell responses to microbes.</text>
</comment>
<dbReference type="STRING" id="7070.D6WAR0"/>
<evidence type="ECO:0000256" key="13">
    <source>
        <dbReference type="ARBA" id="ARBA00046797"/>
    </source>
</evidence>
<keyword evidence="7 14" id="KW-0999">Mitochondrion inner membrane</keyword>
<organism evidence="15 16">
    <name type="scientific">Tribolium castaneum</name>
    <name type="common">Red flour beetle</name>
    <dbReference type="NCBI Taxonomy" id="7070"/>
    <lineage>
        <taxon>Eukaryota</taxon>
        <taxon>Metazoa</taxon>
        <taxon>Ecdysozoa</taxon>
        <taxon>Arthropoda</taxon>
        <taxon>Hexapoda</taxon>
        <taxon>Insecta</taxon>
        <taxon>Pterygota</taxon>
        <taxon>Neoptera</taxon>
        <taxon>Endopterygota</taxon>
        <taxon>Coleoptera</taxon>
        <taxon>Polyphaga</taxon>
        <taxon>Cucujiformia</taxon>
        <taxon>Tenebrionidae</taxon>
        <taxon>Tenebrionidae incertae sedis</taxon>
        <taxon>Tribolium</taxon>
    </lineage>
</organism>
<dbReference type="GO" id="GO:0045271">
    <property type="term" value="C:respiratory chain complex I"/>
    <property type="evidence" value="ECO:0000318"/>
    <property type="project" value="GO_Central"/>
</dbReference>
<evidence type="ECO:0000313" key="15">
    <source>
        <dbReference type="EMBL" id="EEZ99191.1"/>
    </source>
</evidence>
<dbReference type="GO" id="GO:0005743">
    <property type="term" value="C:mitochondrial inner membrane"/>
    <property type="evidence" value="ECO:0007669"/>
    <property type="project" value="UniProtKB-SubCell"/>
</dbReference>
<reference evidence="15 16" key="2">
    <citation type="journal article" date="2010" name="Nucleic Acids Res.">
        <title>BeetleBase in 2010: revisions to provide comprehensive genomic information for Tribolium castaneum.</title>
        <authorList>
            <person name="Kim H.S."/>
            <person name="Murphy T."/>
            <person name="Xia J."/>
            <person name="Caragea D."/>
            <person name="Park Y."/>
            <person name="Beeman R.W."/>
            <person name="Lorenzen M.D."/>
            <person name="Butcher S."/>
            <person name="Manak J.R."/>
            <person name="Brown S.J."/>
        </authorList>
    </citation>
    <scope>GENOME REANNOTATION</scope>
    <source>
        <strain evidence="15 16">Georgia GA2</strain>
    </source>
</reference>
<feature type="transmembrane region" description="Helical" evidence="14">
    <location>
        <begin position="31"/>
        <end position="52"/>
    </location>
</feature>
<evidence type="ECO:0000256" key="10">
    <source>
        <dbReference type="ARBA" id="ARBA00023128"/>
    </source>
</evidence>
<evidence type="ECO:0000256" key="4">
    <source>
        <dbReference type="ARBA" id="ARBA00022448"/>
    </source>
</evidence>
<dbReference type="eggNOG" id="KOG3300">
    <property type="taxonomic scope" value="Eukaryota"/>
</dbReference>
<dbReference type="HOGENOM" id="CLU_119720_0_1_1"/>
<evidence type="ECO:0000256" key="11">
    <source>
        <dbReference type="ARBA" id="ARBA00023136"/>
    </source>
</evidence>
<dbReference type="PhylomeDB" id="D6WAR0"/>
<dbReference type="PANTHER" id="PTHR12966:SF0">
    <property type="entry name" value="NADH DEHYDROGENASE [UBIQUINONE] 1 ALPHA SUBCOMPLEX SUBUNIT 13"/>
    <property type="match status" value="1"/>
</dbReference>
<evidence type="ECO:0000256" key="8">
    <source>
        <dbReference type="ARBA" id="ARBA00022982"/>
    </source>
</evidence>
<evidence type="ECO:0000256" key="5">
    <source>
        <dbReference type="ARBA" id="ARBA00022660"/>
    </source>
</evidence>
<sequence>MATAAAKKQDMPPSGGYRPINFKRVPARSYFSGWALFGGYLGMTAAASYLYYLNCKQVQANEIEMRSGRFAIFPLLLAERDREYLKQLRRNRDEEAKLMANVEGWEVGTYYGEPLFKSFDKDKLIEPMMQGYYVHAPMKDFRDRAYIRQWS</sequence>
<dbReference type="PANTHER" id="PTHR12966">
    <property type="entry name" value="NADH DEHYDROGENASE UBIQUINONE 1 ALPHA SUBCOMPLEX SUBUNIT 13"/>
    <property type="match status" value="1"/>
</dbReference>
<protein>
    <recommendedName>
        <fullName evidence="3 14">NADH dehydrogenase [ubiquinone] 1 alpha subcomplex subunit 13</fullName>
    </recommendedName>
</protein>
<dbReference type="Proteomes" id="UP000007266">
    <property type="component" value="Linkage group 2"/>
</dbReference>
<comment type="function">
    <text evidence="14">Complex I functions in the transfer of electrons from NADH to the respiratory chain. Accessory subunit of the mitochondrial membrane respiratory chain NADH dehydrogenase (Complex I), that is believed not to be involved in catalysis.</text>
</comment>
<proteinExistence type="inferred from homology"/>
<dbReference type="OMA" id="YGIREQH"/>
<name>D6WAR0_TRICA</name>
<dbReference type="AlphaFoldDB" id="D6WAR0"/>
<evidence type="ECO:0000256" key="3">
    <source>
        <dbReference type="ARBA" id="ARBA00018192"/>
    </source>
</evidence>
<dbReference type="Pfam" id="PF06212">
    <property type="entry name" value="GRIM-19"/>
    <property type="match status" value="1"/>
</dbReference>
<comment type="subcellular location">
    <subcellularLocation>
        <location evidence="1 14">Mitochondrion inner membrane</location>
        <topology evidence="1 14">Single-pass membrane protein</topology>
        <orientation evidence="1 14">Matrix side</orientation>
    </subcellularLocation>
</comment>
<keyword evidence="8 14" id="KW-0249">Electron transport</keyword>
<evidence type="ECO:0000256" key="9">
    <source>
        <dbReference type="ARBA" id="ARBA00022989"/>
    </source>
</evidence>
<evidence type="ECO:0000256" key="6">
    <source>
        <dbReference type="ARBA" id="ARBA00022692"/>
    </source>
</evidence>
<evidence type="ECO:0000256" key="1">
    <source>
        <dbReference type="ARBA" id="ARBA00004298"/>
    </source>
</evidence>
<dbReference type="KEGG" id="tca:655421"/>
<keyword evidence="6 14" id="KW-0812">Transmembrane</keyword>
<dbReference type="InterPro" id="IPR009346">
    <property type="entry name" value="GRIM-19"/>
</dbReference>
<evidence type="ECO:0000256" key="14">
    <source>
        <dbReference type="RuleBase" id="RU368034"/>
    </source>
</evidence>
<dbReference type="EMBL" id="KQ971312">
    <property type="protein sequence ID" value="EEZ99191.1"/>
    <property type="molecule type" value="Genomic_DNA"/>
</dbReference>
<keyword evidence="11 14" id="KW-0472">Membrane</keyword>
<dbReference type="OrthoDB" id="3308at2759"/>
<accession>D6WAR0</accession>
<evidence type="ECO:0000256" key="2">
    <source>
        <dbReference type="ARBA" id="ARBA00007312"/>
    </source>
</evidence>
<keyword evidence="5 14" id="KW-0679">Respiratory chain</keyword>
<evidence type="ECO:0000256" key="12">
    <source>
        <dbReference type="ARBA" id="ARBA00045908"/>
    </source>
</evidence>